<gene>
    <name evidence="2" type="ORF">C1645_790546</name>
</gene>
<comment type="caution">
    <text evidence="2">The sequence shown here is derived from an EMBL/GenBank/DDBJ whole genome shotgun (WGS) entry which is preliminary data.</text>
</comment>
<dbReference type="EMBL" id="QKYT01000806">
    <property type="protein sequence ID" value="RIA81388.1"/>
    <property type="molecule type" value="Genomic_DNA"/>
</dbReference>
<feature type="coiled-coil region" evidence="1">
    <location>
        <begin position="154"/>
        <end position="188"/>
    </location>
</feature>
<dbReference type="Proteomes" id="UP000265703">
    <property type="component" value="Unassembled WGS sequence"/>
</dbReference>
<organism evidence="2 3">
    <name type="scientific">Glomus cerebriforme</name>
    <dbReference type="NCBI Taxonomy" id="658196"/>
    <lineage>
        <taxon>Eukaryota</taxon>
        <taxon>Fungi</taxon>
        <taxon>Fungi incertae sedis</taxon>
        <taxon>Mucoromycota</taxon>
        <taxon>Glomeromycotina</taxon>
        <taxon>Glomeromycetes</taxon>
        <taxon>Glomerales</taxon>
        <taxon>Glomeraceae</taxon>
        <taxon>Glomus</taxon>
    </lineage>
</organism>
<dbReference type="AlphaFoldDB" id="A0A397S5W1"/>
<sequence>MPQVDKQRLRWKTLEIFKVLRFLEKNFDLWYENHQDACVKAIEVTGIDRDSNSVYRKIQTMIKDMDYTLRTRRKSTCAIIRENKTIRDLLKNICEKSKERDEKEIKSSGGTNINNATEVSTSQMVPPIPFSIETVDKVYNEQVQKVDRLIVMSREMLEGRNKEIRDLYKQISQRRSELIKLIEKANHKLEMMKNFS</sequence>
<proteinExistence type="predicted"/>
<evidence type="ECO:0000313" key="3">
    <source>
        <dbReference type="Proteomes" id="UP000265703"/>
    </source>
</evidence>
<evidence type="ECO:0000313" key="2">
    <source>
        <dbReference type="EMBL" id="RIA81388.1"/>
    </source>
</evidence>
<dbReference type="OrthoDB" id="2322547at2759"/>
<name>A0A397S5W1_9GLOM</name>
<keyword evidence="1" id="KW-0175">Coiled coil</keyword>
<accession>A0A397S5W1</accession>
<keyword evidence="3" id="KW-1185">Reference proteome</keyword>
<protein>
    <submittedName>
        <fullName evidence="2">Uncharacterized protein</fullName>
    </submittedName>
</protein>
<evidence type="ECO:0000256" key="1">
    <source>
        <dbReference type="SAM" id="Coils"/>
    </source>
</evidence>
<reference evidence="2 3" key="1">
    <citation type="submission" date="2018-06" db="EMBL/GenBank/DDBJ databases">
        <title>Comparative genomics reveals the genomic features of Rhizophagus irregularis, R. cerebriforme, R. diaphanum and Gigaspora rosea, and their symbiotic lifestyle signature.</title>
        <authorList>
            <person name="Morin E."/>
            <person name="San Clemente H."/>
            <person name="Chen E.C.H."/>
            <person name="De La Providencia I."/>
            <person name="Hainaut M."/>
            <person name="Kuo A."/>
            <person name="Kohler A."/>
            <person name="Murat C."/>
            <person name="Tang N."/>
            <person name="Roy S."/>
            <person name="Loubradou J."/>
            <person name="Henrissat B."/>
            <person name="Grigoriev I.V."/>
            <person name="Corradi N."/>
            <person name="Roux C."/>
            <person name="Martin F.M."/>
        </authorList>
    </citation>
    <scope>NUCLEOTIDE SEQUENCE [LARGE SCALE GENOMIC DNA]</scope>
    <source>
        <strain evidence="2 3">DAOM 227022</strain>
    </source>
</reference>